<keyword evidence="1" id="KW-0805">Transcription regulation</keyword>
<dbReference type="GO" id="GO:0005829">
    <property type="term" value="C:cytosol"/>
    <property type="evidence" value="ECO:0007669"/>
    <property type="project" value="TreeGrafter"/>
</dbReference>
<organism evidence="5 6">
    <name type="scientific">Sinorhizobium saheli</name>
    <dbReference type="NCBI Taxonomy" id="36856"/>
    <lineage>
        <taxon>Bacteria</taxon>
        <taxon>Pseudomonadati</taxon>
        <taxon>Pseudomonadota</taxon>
        <taxon>Alphaproteobacteria</taxon>
        <taxon>Hyphomicrobiales</taxon>
        <taxon>Rhizobiaceae</taxon>
        <taxon>Sinorhizobium/Ensifer group</taxon>
        <taxon>Sinorhizobium</taxon>
    </lineage>
</organism>
<evidence type="ECO:0000259" key="4">
    <source>
        <dbReference type="PROSITE" id="PS50943"/>
    </source>
</evidence>
<dbReference type="SMART" id="SM00530">
    <property type="entry name" value="HTH_XRE"/>
    <property type="match status" value="1"/>
</dbReference>
<dbReference type="Proteomes" id="UP000078507">
    <property type="component" value="Unassembled WGS sequence"/>
</dbReference>
<feature type="domain" description="HTH cro/C1-type" evidence="4">
    <location>
        <begin position="11"/>
        <end position="65"/>
    </location>
</feature>
<dbReference type="PANTHER" id="PTHR46797:SF23">
    <property type="entry name" value="HTH-TYPE TRANSCRIPTIONAL REGULATOR SUTR"/>
    <property type="match status" value="1"/>
</dbReference>
<reference evidence="5 6" key="1">
    <citation type="submission" date="2015-11" db="EMBL/GenBank/DDBJ databases">
        <title>Ensifer anhuiense sp. nov., an effective nitrogen fixation bacterium with Glycine soja.</title>
        <authorList>
            <person name="Yan H."/>
            <person name="Chen W."/>
        </authorList>
    </citation>
    <scope>NUCLEOTIDE SEQUENCE [LARGE SCALE GENOMIC DNA]</scope>
    <source>
        <strain evidence="5 6">LMG 7837</strain>
    </source>
</reference>
<dbReference type="OrthoDB" id="2986852at2"/>
<dbReference type="AlphaFoldDB" id="A0A178Y7B0"/>
<dbReference type="PROSITE" id="PS50943">
    <property type="entry name" value="HTH_CROC1"/>
    <property type="match status" value="1"/>
</dbReference>
<dbReference type="RefSeq" id="WP_066876229.1">
    <property type="nucleotide sequence ID" value="NZ_LNQB01000081.1"/>
</dbReference>
<dbReference type="PANTHER" id="PTHR46797">
    <property type="entry name" value="HTH-TYPE TRANSCRIPTIONAL REGULATOR"/>
    <property type="match status" value="1"/>
</dbReference>
<evidence type="ECO:0000256" key="3">
    <source>
        <dbReference type="ARBA" id="ARBA00023163"/>
    </source>
</evidence>
<keyword evidence="2" id="KW-0238">DNA-binding</keyword>
<keyword evidence="3" id="KW-0804">Transcription</keyword>
<evidence type="ECO:0000313" key="5">
    <source>
        <dbReference type="EMBL" id="OAP43062.1"/>
    </source>
</evidence>
<evidence type="ECO:0000256" key="1">
    <source>
        <dbReference type="ARBA" id="ARBA00023015"/>
    </source>
</evidence>
<dbReference type="InterPro" id="IPR050807">
    <property type="entry name" value="TransReg_Diox_bact_type"/>
</dbReference>
<sequence>MNLRERVARNLRRLRHEKSMSQEELAHLAKVNRNSVGMLEREEFAASIDLLERLALALGVDATEFLRDDA</sequence>
<dbReference type="SUPFAM" id="SSF47413">
    <property type="entry name" value="lambda repressor-like DNA-binding domains"/>
    <property type="match status" value="1"/>
</dbReference>
<keyword evidence="6" id="KW-1185">Reference proteome</keyword>
<dbReference type="GO" id="GO:0003677">
    <property type="term" value="F:DNA binding"/>
    <property type="evidence" value="ECO:0007669"/>
    <property type="project" value="UniProtKB-KW"/>
</dbReference>
<protein>
    <submittedName>
        <fullName evidence="5">XRE family transcriptional regulator</fullName>
    </submittedName>
</protein>
<dbReference type="GO" id="GO:0003700">
    <property type="term" value="F:DNA-binding transcription factor activity"/>
    <property type="evidence" value="ECO:0007669"/>
    <property type="project" value="TreeGrafter"/>
</dbReference>
<dbReference type="InterPro" id="IPR001387">
    <property type="entry name" value="Cro/C1-type_HTH"/>
</dbReference>
<dbReference type="Gene3D" id="1.10.260.40">
    <property type="entry name" value="lambda repressor-like DNA-binding domains"/>
    <property type="match status" value="1"/>
</dbReference>
<dbReference type="Pfam" id="PF01381">
    <property type="entry name" value="HTH_3"/>
    <property type="match status" value="1"/>
</dbReference>
<name>A0A178Y7B0_SINSA</name>
<evidence type="ECO:0000313" key="6">
    <source>
        <dbReference type="Proteomes" id="UP000078507"/>
    </source>
</evidence>
<comment type="caution">
    <text evidence="5">The sequence shown here is derived from an EMBL/GenBank/DDBJ whole genome shotgun (WGS) entry which is preliminary data.</text>
</comment>
<gene>
    <name evidence="5" type="ORF">ATB98_15555</name>
</gene>
<dbReference type="InterPro" id="IPR010982">
    <property type="entry name" value="Lambda_DNA-bd_dom_sf"/>
</dbReference>
<dbReference type="CDD" id="cd00093">
    <property type="entry name" value="HTH_XRE"/>
    <property type="match status" value="1"/>
</dbReference>
<evidence type="ECO:0000256" key="2">
    <source>
        <dbReference type="ARBA" id="ARBA00023125"/>
    </source>
</evidence>
<dbReference type="STRING" id="36856.ATB98_15555"/>
<accession>A0A178Y7B0</accession>
<dbReference type="EMBL" id="LNQB01000081">
    <property type="protein sequence ID" value="OAP43062.1"/>
    <property type="molecule type" value="Genomic_DNA"/>
</dbReference>
<proteinExistence type="predicted"/>